<reference evidence="3" key="1">
    <citation type="submission" date="2021-06" db="EMBL/GenBank/DDBJ databases">
        <title>Elioraea tepida, sp. nov., a moderately thermophilic aerobic anoxygenic phototrophic bacterium isolated from an alkaline siliceous hot spring mat community in Yellowstone National Park, WY, USA.</title>
        <authorList>
            <person name="Saini M.K."/>
            <person name="Yoshida S."/>
            <person name="Sebastian A."/>
            <person name="Hirose S."/>
            <person name="Hara E."/>
            <person name="Tamaki H."/>
            <person name="Soulier N.T."/>
            <person name="Albert I."/>
            <person name="Hanada S."/>
            <person name="Bryant D.A."/>
            <person name="Tank M."/>
        </authorList>
    </citation>
    <scope>NUCLEOTIDE SEQUENCE</scope>
    <source>
        <strain evidence="3">MS-P2</strain>
    </source>
</reference>
<dbReference type="AlphaFoldDB" id="A0A975U2W3"/>
<accession>A0A975U2W3</accession>
<organism evidence="3 4">
    <name type="scientific">Elioraea tepida</name>
    <dbReference type="NCBI Taxonomy" id="2843330"/>
    <lineage>
        <taxon>Bacteria</taxon>
        <taxon>Pseudomonadati</taxon>
        <taxon>Pseudomonadota</taxon>
        <taxon>Alphaproteobacteria</taxon>
        <taxon>Acetobacterales</taxon>
        <taxon>Elioraeaceae</taxon>
        <taxon>Elioraea</taxon>
    </lineage>
</organism>
<keyword evidence="4" id="KW-1185">Reference proteome</keyword>
<dbReference type="Pfam" id="PF00072">
    <property type="entry name" value="Response_reg"/>
    <property type="match status" value="1"/>
</dbReference>
<dbReference type="PROSITE" id="PS50110">
    <property type="entry name" value="RESPONSE_REGULATORY"/>
    <property type="match status" value="1"/>
</dbReference>
<feature type="modified residue" description="4-aspartylphosphate" evidence="1">
    <location>
        <position position="54"/>
    </location>
</feature>
<dbReference type="KEGG" id="elio:KO353_00260"/>
<evidence type="ECO:0000256" key="1">
    <source>
        <dbReference type="PROSITE-ProRule" id="PRU00169"/>
    </source>
</evidence>
<evidence type="ECO:0000259" key="2">
    <source>
        <dbReference type="PROSITE" id="PS50110"/>
    </source>
</evidence>
<keyword evidence="1" id="KW-0597">Phosphoprotein</keyword>
<gene>
    <name evidence="3" type="ORF">KO353_00260</name>
</gene>
<name>A0A975U2W3_9PROT</name>
<evidence type="ECO:0000313" key="3">
    <source>
        <dbReference type="EMBL" id="QXM24763.1"/>
    </source>
</evidence>
<evidence type="ECO:0000313" key="4">
    <source>
        <dbReference type="Proteomes" id="UP000694001"/>
    </source>
</evidence>
<proteinExistence type="predicted"/>
<feature type="domain" description="Response regulatory" evidence="2">
    <location>
        <begin position="5"/>
        <end position="124"/>
    </location>
</feature>
<dbReference type="EMBL" id="CP076448">
    <property type="protein sequence ID" value="QXM24763.1"/>
    <property type="molecule type" value="Genomic_DNA"/>
</dbReference>
<sequence>MSERTVLVLDDNPDFVRAVASVIRPLDLATAATDDPDQFPALLGREDAVAAIVDCMLGERCGLGLLTLIAADRPTLPTLVVSGYGEAFLAQARRFAESHGIERLATLAKPFSATDLRAFLAGACGRG</sequence>
<dbReference type="InterPro" id="IPR001789">
    <property type="entry name" value="Sig_transdc_resp-reg_receiver"/>
</dbReference>
<dbReference type="RefSeq" id="WP_218285820.1">
    <property type="nucleotide sequence ID" value="NZ_CP076448.1"/>
</dbReference>
<dbReference type="Proteomes" id="UP000694001">
    <property type="component" value="Chromosome"/>
</dbReference>
<protein>
    <submittedName>
        <fullName evidence="3">Response regulator</fullName>
    </submittedName>
</protein>
<dbReference type="GO" id="GO:0000160">
    <property type="term" value="P:phosphorelay signal transduction system"/>
    <property type="evidence" value="ECO:0007669"/>
    <property type="project" value="InterPro"/>
</dbReference>